<accession>A0A4Q0ME15</accession>
<dbReference type="InterPro" id="IPR036390">
    <property type="entry name" value="WH_DNA-bd_sf"/>
</dbReference>
<name>A0A4Q0ME15_9HYPH</name>
<dbReference type="OrthoDB" id="8449527at2"/>
<dbReference type="Gene3D" id="1.10.10.10">
    <property type="entry name" value="Winged helix-like DNA-binding domain superfamily/Winged helix DNA-binding domain"/>
    <property type="match status" value="1"/>
</dbReference>
<dbReference type="EMBL" id="RYFI01000015">
    <property type="protein sequence ID" value="RXF71505.1"/>
    <property type="molecule type" value="Genomic_DNA"/>
</dbReference>
<organism evidence="1 2">
    <name type="scientific">Hansschlegelia zhihuaiae</name>
    <dbReference type="NCBI Taxonomy" id="405005"/>
    <lineage>
        <taxon>Bacteria</taxon>
        <taxon>Pseudomonadati</taxon>
        <taxon>Pseudomonadota</taxon>
        <taxon>Alphaproteobacteria</taxon>
        <taxon>Hyphomicrobiales</taxon>
        <taxon>Methylopilaceae</taxon>
        <taxon>Hansschlegelia</taxon>
    </lineage>
</organism>
<dbReference type="InterPro" id="IPR036388">
    <property type="entry name" value="WH-like_DNA-bd_sf"/>
</dbReference>
<dbReference type="RefSeq" id="WP_128778402.1">
    <property type="nucleotide sequence ID" value="NZ_RYFI01000015.1"/>
</dbReference>
<protein>
    <submittedName>
        <fullName evidence="1">ArsR family transcriptional regulator</fullName>
    </submittedName>
</protein>
<proteinExistence type="predicted"/>
<dbReference type="Pfam" id="PF25212">
    <property type="entry name" value="HVO_A0114"/>
    <property type="match status" value="1"/>
</dbReference>
<gene>
    <name evidence="1" type="ORF">EK403_15690</name>
</gene>
<dbReference type="AlphaFoldDB" id="A0A4Q0ME15"/>
<sequence length="86" mass="9133">MTAPSSEDVLRALTPENCRLIALIHRHRPSSVTELCSLAGRPQSNVSRSLAALGKVGLVSLVGGRPKRPHLATACVTISLHDLKAE</sequence>
<dbReference type="SUPFAM" id="SSF46785">
    <property type="entry name" value="Winged helix' DNA-binding domain"/>
    <property type="match status" value="1"/>
</dbReference>
<reference evidence="1 2" key="1">
    <citation type="submission" date="2018-12" db="EMBL/GenBank/DDBJ databases">
        <title>bacterium Hansschlegelia zhihuaiae S113.</title>
        <authorList>
            <person name="He J."/>
        </authorList>
    </citation>
    <scope>NUCLEOTIDE SEQUENCE [LARGE SCALE GENOMIC DNA]</scope>
    <source>
        <strain evidence="1 2">S 113</strain>
    </source>
</reference>
<keyword evidence="2" id="KW-1185">Reference proteome</keyword>
<evidence type="ECO:0000313" key="2">
    <source>
        <dbReference type="Proteomes" id="UP000289708"/>
    </source>
</evidence>
<evidence type="ECO:0000313" key="1">
    <source>
        <dbReference type="EMBL" id="RXF71505.1"/>
    </source>
</evidence>
<comment type="caution">
    <text evidence="1">The sequence shown here is derived from an EMBL/GenBank/DDBJ whole genome shotgun (WGS) entry which is preliminary data.</text>
</comment>
<dbReference type="Proteomes" id="UP000289708">
    <property type="component" value="Unassembled WGS sequence"/>
</dbReference>